<dbReference type="PANTHER" id="PTHR11461">
    <property type="entry name" value="SERINE PROTEASE INHIBITOR, SERPIN"/>
    <property type="match status" value="1"/>
</dbReference>
<dbReference type="eggNOG" id="KOG2392">
    <property type="taxonomic scope" value="Eukaryota"/>
</dbReference>
<keyword evidence="9" id="KW-0356">Hemostasis</keyword>
<dbReference type="EMBL" id="KB030474">
    <property type="protein sequence ID" value="ELK16261.1"/>
    <property type="molecule type" value="Genomic_DNA"/>
</dbReference>
<dbReference type="PROSITE" id="PS00284">
    <property type="entry name" value="SERPIN"/>
    <property type="match status" value="1"/>
</dbReference>
<feature type="domain" description="Serpin" evidence="18">
    <location>
        <begin position="149"/>
        <end position="536"/>
    </location>
</feature>
<evidence type="ECO:0000256" key="8">
    <source>
        <dbReference type="ARBA" id="ARBA00022690"/>
    </source>
</evidence>
<keyword evidence="11" id="KW-0722">Serine protease inhibitor</keyword>
<keyword evidence="8" id="KW-0646">Protease inhibitor</keyword>
<evidence type="ECO:0000256" key="9">
    <source>
        <dbReference type="ARBA" id="ARBA00022696"/>
    </source>
</evidence>
<keyword evidence="12" id="KW-0094">Blood coagulation</keyword>
<keyword evidence="14" id="KW-0325">Glycoprotein</keyword>
<evidence type="ECO:0000256" key="10">
    <source>
        <dbReference type="ARBA" id="ARBA00022729"/>
    </source>
</evidence>
<dbReference type="InParanoid" id="L5KZ20"/>
<keyword evidence="5" id="KW-0964">Secreted</keyword>
<keyword evidence="20" id="KW-1185">Reference proteome</keyword>
<protein>
    <recommendedName>
        <fullName evidence="4">Antithrombin-III</fullName>
    </recommendedName>
    <alternativeName>
        <fullName evidence="16">Serpin C1</fullName>
    </alternativeName>
</protein>
<dbReference type="FunCoup" id="L5KZ20">
    <property type="interactions" value="580"/>
</dbReference>
<keyword evidence="7" id="KW-0358">Heparin-binding</keyword>
<dbReference type="InterPro" id="IPR000215">
    <property type="entry name" value="Serpin_fam"/>
</dbReference>
<dbReference type="MEROPS" id="I04.018"/>
<dbReference type="InterPro" id="IPR042178">
    <property type="entry name" value="Serpin_sf_1"/>
</dbReference>
<evidence type="ECO:0000256" key="16">
    <source>
        <dbReference type="ARBA" id="ARBA00033153"/>
    </source>
</evidence>
<accession>L5KZ20</accession>
<proteinExistence type="inferred from homology"/>
<comment type="subunit">
    <text evidence="3">Forms protease inhibiting heterodimer with TMPRSS7.</text>
</comment>
<evidence type="ECO:0000256" key="5">
    <source>
        <dbReference type="ARBA" id="ARBA00022525"/>
    </source>
</evidence>
<comment type="similarity">
    <text evidence="2 17">Belongs to the serpin family.</text>
</comment>
<name>L5KZ20_PTEAL</name>
<dbReference type="CDD" id="cd02045">
    <property type="entry name" value="serpinC1_AT3"/>
    <property type="match status" value="1"/>
</dbReference>
<keyword evidence="6" id="KW-0597">Phosphoprotein</keyword>
<dbReference type="InterPro" id="IPR033829">
    <property type="entry name" value="Antithrombin_3_serpin_domain"/>
</dbReference>
<dbReference type="GO" id="GO:0030193">
    <property type="term" value="P:regulation of blood coagulation"/>
    <property type="evidence" value="ECO:0007669"/>
    <property type="project" value="InterPro"/>
</dbReference>
<dbReference type="FunFam" id="3.30.497.10:FF:000008">
    <property type="entry name" value="antithrombin-III isoform X1"/>
    <property type="match status" value="1"/>
</dbReference>
<keyword evidence="10" id="KW-0732">Signal</keyword>
<dbReference type="Gene3D" id="3.30.497.10">
    <property type="entry name" value="Antithrombin, subunit I, domain 2"/>
    <property type="match status" value="1"/>
</dbReference>
<evidence type="ECO:0000313" key="19">
    <source>
        <dbReference type="EMBL" id="ELK16261.1"/>
    </source>
</evidence>
<dbReference type="InterPro" id="IPR023795">
    <property type="entry name" value="Serpin_CS"/>
</dbReference>
<evidence type="ECO:0000256" key="17">
    <source>
        <dbReference type="RuleBase" id="RU000411"/>
    </source>
</evidence>
<evidence type="ECO:0000256" key="14">
    <source>
        <dbReference type="ARBA" id="ARBA00023180"/>
    </source>
</evidence>
<evidence type="ECO:0000256" key="1">
    <source>
        <dbReference type="ARBA" id="ARBA00004239"/>
    </source>
</evidence>
<dbReference type="STRING" id="9402.L5KZ20"/>
<evidence type="ECO:0000256" key="3">
    <source>
        <dbReference type="ARBA" id="ARBA00011096"/>
    </source>
</evidence>
<comment type="function">
    <text evidence="15">Most important serine protease inhibitor in plasma that regulates the blood coagulation cascade. AT-III inhibits thrombin, matriptase-3/TMPRSS7, as well as factors IXa, Xa and XIa. Its inhibitory activity is greatly enhanced in the presence of heparin.</text>
</comment>
<dbReference type="Gene3D" id="2.30.39.10">
    <property type="entry name" value="Alpha-1-antitrypsin, domain 1"/>
    <property type="match status" value="1"/>
</dbReference>
<reference evidence="20" key="1">
    <citation type="journal article" date="2013" name="Science">
        <title>Comparative analysis of bat genomes provides insight into the evolution of flight and immunity.</title>
        <authorList>
            <person name="Zhang G."/>
            <person name="Cowled C."/>
            <person name="Shi Z."/>
            <person name="Huang Z."/>
            <person name="Bishop-Lilly K.A."/>
            <person name="Fang X."/>
            <person name="Wynne J.W."/>
            <person name="Xiong Z."/>
            <person name="Baker M.L."/>
            <person name="Zhao W."/>
            <person name="Tachedjian M."/>
            <person name="Zhu Y."/>
            <person name="Zhou P."/>
            <person name="Jiang X."/>
            <person name="Ng J."/>
            <person name="Yang L."/>
            <person name="Wu L."/>
            <person name="Xiao J."/>
            <person name="Feng Y."/>
            <person name="Chen Y."/>
            <person name="Sun X."/>
            <person name="Zhang Y."/>
            <person name="Marsh G.A."/>
            <person name="Crameri G."/>
            <person name="Broder C.C."/>
            <person name="Frey K.G."/>
            <person name="Wang L.F."/>
            <person name="Wang J."/>
        </authorList>
    </citation>
    <scope>NUCLEOTIDE SEQUENCE [LARGE SCALE GENOMIC DNA]</scope>
</reference>
<dbReference type="InterPro" id="IPR036186">
    <property type="entry name" value="Serpin_sf"/>
</dbReference>
<keyword evidence="13" id="KW-1015">Disulfide bond</keyword>
<dbReference type="GO" id="GO:0004867">
    <property type="term" value="F:serine-type endopeptidase inhibitor activity"/>
    <property type="evidence" value="ECO:0007669"/>
    <property type="project" value="UniProtKB-KW"/>
</dbReference>
<organism evidence="19 20">
    <name type="scientific">Pteropus alecto</name>
    <name type="common">Black flying fox</name>
    <dbReference type="NCBI Taxonomy" id="9402"/>
    <lineage>
        <taxon>Eukaryota</taxon>
        <taxon>Metazoa</taxon>
        <taxon>Chordata</taxon>
        <taxon>Craniata</taxon>
        <taxon>Vertebrata</taxon>
        <taxon>Euteleostomi</taxon>
        <taxon>Mammalia</taxon>
        <taxon>Eutheria</taxon>
        <taxon>Laurasiatheria</taxon>
        <taxon>Chiroptera</taxon>
        <taxon>Yinpterochiroptera</taxon>
        <taxon>Pteropodoidea</taxon>
        <taxon>Pteropodidae</taxon>
        <taxon>Pteropodinae</taxon>
        <taxon>Pteropus</taxon>
    </lineage>
</organism>
<dbReference type="InterPro" id="IPR023796">
    <property type="entry name" value="Serpin_dom"/>
</dbReference>
<evidence type="ECO:0000256" key="6">
    <source>
        <dbReference type="ARBA" id="ARBA00022553"/>
    </source>
</evidence>
<evidence type="ECO:0000256" key="13">
    <source>
        <dbReference type="ARBA" id="ARBA00023157"/>
    </source>
</evidence>
<evidence type="ECO:0000313" key="20">
    <source>
        <dbReference type="Proteomes" id="UP000010552"/>
    </source>
</evidence>
<dbReference type="GO" id="GO:0008201">
    <property type="term" value="F:heparin binding"/>
    <property type="evidence" value="ECO:0007669"/>
    <property type="project" value="UniProtKB-KW"/>
</dbReference>
<evidence type="ECO:0000256" key="4">
    <source>
        <dbReference type="ARBA" id="ARBA00015267"/>
    </source>
</evidence>
<dbReference type="FunFam" id="2.10.310.10:FF:000001">
    <property type="entry name" value="Serpin family A member 1"/>
    <property type="match status" value="1"/>
</dbReference>
<evidence type="ECO:0000256" key="2">
    <source>
        <dbReference type="ARBA" id="ARBA00009500"/>
    </source>
</evidence>
<evidence type="ECO:0000259" key="18">
    <source>
        <dbReference type="SMART" id="SM00093"/>
    </source>
</evidence>
<gene>
    <name evidence="19" type="ORF">PAL_GLEAN10017779</name>
</gene>
<dbReference type="AlphaFoldDB" id="L5KZ20"/>
<evidence type="ECO:0000256" key="12">
    <source>
        <dbReference type="ARBA" id="ARBA00023084"/>
    </source>
</evidence>
<evidence type="ECO:0000256" key="15">
    <source>
        <dbReference type="ARBA" id="ARBA00025088"/>
    </source>
</evidence>
<dbReference type="GO" id="GO:0005615">
    <property type="term" value="C:extracellular space"/>
    <property type="evidence" value="ECO:0007669"/>
    <property type="project" value="InterPro"/>
</dbReference>
<dbReference type="PANTHER" id="PTHR11461:SF53">
    <property type="entry name" value="ANTITHROMBIN-III"/>
    <property type="match status" value="1"/>
</dbReference>
<dbReference type="SMART" id="SM00093">
    <property type="entry name" value="SERPIN"/>
    <property type="match status" value="1"/>
</dbReference>
<evidence type="ECO:0000256" key="7">
    <source>
        <dbReference type="ARBA" id="ARBA00022674"/>
    </source>
</evidence>
<evidence type="ECO:0000256" key="11">
    <source>
        <dbReference type="ARBA" id="ARBA00022900"/>
    </source>
</evidence>
<dbReference type="Pfam" id="PF00079">
    <property type="entry name" value="Serpin"/>
    <property type="match status" value="1"/>
</dbReference>
<dbReference type="GO" id="GO:0007596">
    <property type="term" value="P:blood coagulation"/>
    <property type="evidence" value="ECO:0007669"/>
    <property type="project" value="UniProtKB-KW"/>
</dbReference>
<dbReference type="Proteomes" id="UP000010552">
    <property type="component" value="Unassembled WGS sequence"/>
</dbReference>
<dbReference type="InterPro" id="IPR042185">
    <property type="entry name" value="Serpin_sf_2"/>
</dbReference>
<comment type="subcellular location">
    <subcellularLocation>
        <location evidence="1">Secreted</location>
        <location evidence="1">Extracellular space</location>
    </subcellularLocation>
</comment>
<sequence>MERFTHGCRVGERVGERVARGSAASSSSLVLPPPPSCPGCPCPQAAADHNTDKLLAHEAESVSNGRCTDERAHLLSLLFIGLWGCVTCHWHPVEDICTAKPRDIPVNPMCIYRSPEKKATEDEGSDQKVPEATNRRVWELSKANSHFATTFYQHLADSKNDNDNIFLSPLSISTAFAMTKLGACNNTLKQLMERPRAEHPRSAGSQVKRLPVFKFDTISEKTSDQIHFFFAKLNCRLYRKANKSSELVSANRLFGDKSLTFNETYQDISELVYGAKLQPLDFKENAESSRVTINQWISNKTEGRITDVIPQGAIDELTVLVLVNTIYFKGLWKSKFSPENTRLESFNRADKEDCQAPMMYQEGKFRYRRVAEGTQVLELPFKGDDIAMTLILPKPEKSLAKVERELTPEVLQEWLDQLAETLLVAHVPRFRIEDSFSVKEQLQDMGLVDLFSPESAKLPGIVAEGRNDLFVSDAFHKAFLEVNEEGSEAAASTVIAIAGRSLNHNRVTFKANRPFLVLIREVALNTIIFMGRVANPCVK</sequence>
<dbReference type="SUPFAM" id="SSF56574">
    <property type="entry name" value="Serpins"/>
    <property type="match status" value="1"/>
</dbReference>